<dbReference type="InterPro" id="IPR002656">
    <property type="entry name" value="Acyl_transf_3_dom"/>
</dbReference>
<feature type="transmembrane region" description="Helical" evidence="8">
    <location>
        <begin position="312"/>
        <end position="332"/>
    </location>
</feature>
<feature type="transmembrane region" description="Helical" evidence="8">
    <location>
        <begin position="249"/>
        <end position="270"/>
    </location>
</feature>
<feature type="transmembrane region" description="Helical" evidence="8">
    <location>
        <begin position="136"/>
        <end position="157"/>
    </location>
</feature>
<evidence type="ECO:0000256" key="4">
    <source>
        <dbReference type="ARBA" id="ARBA00022692"/>
    </source>
</evidence>
<evidence type="ECO:0000313" key="11">
    <source>
        <dbReference type="Proteomes" id="UP000625527"/>
    </source>
</evidence>
<gene>
    <name evidence="10" type="ORF">IHE71_02845</name>
</gene>
<evidence type="ECO:0000256" key="5">
    <source>
        <dbReference type="ARBA" id="ARBA00022989"/>
    </source>
</evidence>
<keyword evidence="4 8" id="KW-0812">Transmembrane</keyword>
<comment type="subcellular location">
    <subcellularLocation>
        <location evidence="1">Cell membrane</location>
        <topology evidence="1">Multi-pass membrane protein</topology>
    </subcellularLocation>
</comment>
<dbReference type="PANTHER" id="PTHR40074:SF4">
    <property type="entry name" value="INNER MEMBRANE PROTEIN YCFT"/>
    <property type="match status" value="1"/>
</dbReference>
<accession>A0ABR9MUM8</accession>
<feature type="transmembrane region" description="Helical" evidence="8">
    <location>
        <begin position="96"/>
        <end position="116"/>
    </location>
</feature>
<evidence type="ECO:0000256" key="8">
    <source>
        <dbReference type="SAM" id="Phobius"/>
    </source>
</evidence>
<dbReference type="RefSeq" id="WP_192861208.1">
    <property type="nucleotide sequence ID" value="NZ_JADAQT010000044.1"/>
</dbReference>
<evidence type="ECO:0000256" key="2">
    <source>
        <dbReference type="ARBA" id="ARBA00007400"/>
    </source>
</evidence>
<feature type="transmembrane region" description="Helical" evidence="8">
    <location>
        <begin position="67"/>
        <end position="84"/>
    </location>
</feature>
<sequence length="352" mass="39207">MSTQPRESTSRSDAAGGGGARPRITWADAARGLAICLVVLYHSTNWTAGTGYDVSFLREFNEPLRSLRMPLFFTVAGMFATKWVATSWSTLLRGKLFYFAWVFVLWEPITLVVRLVTGYYKVPDADWSTLAGHLTWSLLVPRSELWFIWTLAVFFLAARLLRPLPAWVQLLAATGVSGWALAGWEPESIAYRGAAQFILFFLIGLHLRPLVEAYAARLRWWSGLLAVGAWYGVTWLVGTYDLEPTPGPYLLANVVGAMAGIAISVALARLVPGLGWVGARTLPVYVTHTPLIHTILWIYWSNAVWVPAPESQWMPVFMTMTIVATALTLDAATRRIGLGWIWGPPRRWLATP</sequence>
<feature type="region of interest" description="Disordered" evidence="7">
    <location>
        <begin position="1"/>
        <end position="20"/>
    </location>
</feature>
<proteinExistence type="inferred from homology"/>
<keyword evidence="6 8" id="KW-0472">Membrane</keyword>
<feature type="transmembrane region" description="Helical" evidence="8">
    <location>
        <begin position="189"/>
        <end position="207"/>
    </location>
</feature>
<dbReference type="Pfam" id="PF01757">
    <property type="entry name" value="Acyl_transf_3"/>
    <property type="match status" value="1"/>
</dbReference>
<evidence type="ECO:0000256" key="3">
    <source>
        <dbReference type="ARBA" id="ARBA00022475"/>
    </source>
</evidence>
<evidence type="ECO:0000256" key="7">
    <source>
        <dbReference type="SAM" id="MobiDB-lite"/>
    </source>
</evidence>
<feature type="transmembrane region" description="Helical" evidence="8">
    <location>
        <begin position="164"/>
        <end position="183"/>
    </location>
</feature>
<comment type="similarity">
    <text evidence="2">Belongs to the acyltransferase 3 family.</text>
</comment>
<evidence type="ECO:0000313" key="10">
    <source>
        <dbReference type="EMBL" id="MBE1874644.1"/>
    </source>
</evidence>
<keyword evidence="5 8" id="KW-1133">Transmembrane helix</keyword>
<dbReference type="Proteomes" id="UP000625527">
    <property type="component" value="Unassembled WGS sequence"/>
</dbReference>
<comment type="caution">
    <text evidence="10">The sequence shown here is derived from an EMBL/GenBank/DDBJ whole genome shotgun (WGS) entry which is preliminary data.</text>
</comment>
<evidence type="ECO:0000259" key="9">
    <source>
        <dbReference type="Pfam" id="PF01757"/>
    </source>
</evidence>
<evidence type="ECO:0000256" key="6">
    <source>
        <dbReference type="ARBA" id="ARBA00023136"/>
    </source>
</evidence>
<reference evidence="10 11" key="1">
    <citation type="submission" date="2020-10" db="EMBL/GenBank/DDBJ databases">
        <title>Myceligenerans pegani sp. nov., an endophytic actinomycete isolated from Peganum harmala L. in Xinjiang, China.</title>
        <authorList>
            <person name="Xin L."/>
        </authorList>
    </citation>
    <scope>NUCLEOTIDE SEQUENCE [LARGE SCALE GENOMIC DNA]</scope>
    <source>
        <strain evidence="10 11">TRM65318</strain>
    </source>
</reference>
<feature type="transmembrane region" description="Helical" evidence="8">
    <location>
        <begin position="282"/>
        <end position="300"/>
    </location>
</feature>
<keyword evidence="10" id="KW-0012">Acyltransferase</keyword>
<feature type="transmembrane region" description="Helical" evidence="8">
    <location>
        <begin position="219"/>
        <end position="237"/>
    </location>
</feature>
<keyword evidence="11" id="KW-1185">Reference proteome</keyword>
<keyword evidence="10" id="KW-0808">Transferase</keyword>
<keyword evidence="3" id="KW-1003">Cell membrane</keyword>
<dbReference type="EMBL" id="JADAQT010000044">
    <property type="protein sequence ID" value="MBE1874644.1"/>
    <property type="molecule type" value="Genomic_DNA"/>
</dbReference>
<evidence type="ECO:0000256" key="1">
    <source>
        <dbReference type="ARBA" id="ARBA00004651"/>
    </source>
</evidence>
<protein>
    <submittedName>
        <fullName evidence="10">Acyltransferase family protein</fullName>
    </submittedName>
</protein>
<dbReference type="PANTHER" id="PTHR40074">
    <property type="entry name" value="O-ACETYLTRANSFERASE WECH"/>
    <property type="match status" value="1"/>
</dbReference>
<dbReference type="GO" id="GO:0016746">
    <property type="term" value="F:acyltransferase activity"/>
    <property type="evidence" value="ECO:0007669"/>
    <property type="project" value="UniProtKB-KW"/>
</dbReference>
<organism evidence="10 11">
    <name type="scientific">Myceligenerans pegani</name>
    <dbReference type="NCBI Taxonomy" id="2776917"/>
    <lineage>
        <taxon>Bacteria</taxon>
        <taxon>Bacillati</taxon>
        <taxon>Actinomycetota</taxon>
        <taxon>Actinomycetes</taxon>
        <taxon>Micrococcales</taxon>
        <taxon>Promicromonosporaceae</taxon>
        <taxon>Myceligenerans</taxon>
    </lineage>
</organism>
<feature type="domain" description="Acyltransferase 3" evidence="9">
    <location>
        <begin position="25"/>
        <end position="327"/>
    </location>
</feature>
<name>A0ABR9MUM8_9MICO</name>